<dbReference type="NCBIfam" id="TIGR01785">
    <property type="entry name" value="TonB-hemin"/>
    <property type="match status" value="1"/>
</dbReference>
<keyword evidence="7 12" id="KW-0798">TonB box</keyword>
<name>A0A220VGW0_9GAMM</name>
<evidence type="ECO:0000256" key="5">
    <source>
        <dbReference type="ARBA" id="ARBA00022692"/>
    </source>
</evidence>
<feature type="short sequence motif" description="TonB C-terminal box" evidence="11">
    <location>
        <begin position="689"/>
        <end position="706"/>
    </location>
</feature>
<evidence type="ECO:0000256" key="13">
    <source>
        <dbReference type="SAM" id="SignalP"/>
    </source>
</evidence>
<keyword evidence="17" id="KW-1185">Reference proteome</keyword>
<evidence type="ECO:0000313" key="17">
    <source>
        <dbReference type="Proteomes" id="UP000242175"/>
    </source>
</evidence>
<dbReference type="GO" id="GO:0009279">
    <property type="term" value="C:cell outer membrane"/>
    <property type="evidence" value="ECO:0007669"/>
    <property type="project" value="UniProtKB-SubCell"/>
</dbReference>
<evidence type="ECO:0000313" key="16">
    <source>
        <dbReference type="EMBL" id="ASK79648.1"/>
    </source>
</evidence>
<keyword evidence="5 10" id="KW-0812">Transmembrane</keyword>
<dbReference type="RefSeq" id="WP_089074556.1">
    <property type="nucleotide sequence ID" value="NZ_CBCSAM010000014.1"/>
</dbReference>
<feature type="domain" description="TonB-dependent receptor-like beta-barrel" evidence="14">
    <location>
        <begin position="255"/>
        <end position="678"/>
    </location>
</feature>
<dbReference type="OrthoDB" id="9764669at2"/>
<keyword evidence="9 10" id="KW-0998">Cell outer membrane</keyword>
<evidence type="ECO:0000256" key="12">
    <source>
        <dbReference type="RuleBase" id="RU003357"/>
    </source>
</evidence>
<evidence type="ECO:0000256" key="1">
    <source>
        <dbReference type="ARBA" id="ARBA00004571"/>
    </source>
</evidence>
<organism evidence="16 17">
    <name type="scientific">Paraphotobacterium marinum</name>
    <dbReference type="NCBI Taxonomy" id="1755811"/>
    <lineage>
        <taxon>Bacteria</taxon>
        <taxon>Pseudomonadati</taxon>
        <taxon>Pseudomonadota</taxon>
        <taxon>Gammaproteobacteria</taxon>
        <taxon>Vibrionales</taxon>
        <taxon>Vibrionaceae</taxon>
        <taxon>Paraphotobacterium</taxon>
    </lineage>
</organism>
<dbReference type="SUPFAM" id="SSF56935">
    <property type="entry name" value="Porins"/>
    <property type="match status" value="1"/>
</dbReference>
<dbReference type="AlphaFoldDB" id="A0A220VGW0"/>
<keyword evidence="8 10" id="KW-0472">Membrane</keyword>
<dbReference type="Gene3D" id="2.170.130.10">
    <property type="entry name" value="TonB-dependent receptor, plug domain"/>
    <property type="match status" value="1"/>
</dbReference>
<evidence type="ECO:0008006" key="18">
    <source>
        <dbReference type="Google" id="ProtNLM"/>
    </source>
</evidence>
<accession>A0A220VGW0</accession>
<evidence type="ECO:0000256" key="11">
    <source>
        <dbReference type="PROSITE-ProRule" id="PRU10144"/>
    </source>
</evidence>
<dbReference type="PROSITE" id="PS52016">
    <property type="entry name" value="TONB_DEPENDENT_REC_3"/>
    <property type="match status" value="1"/>
</dbReference>
<dbReference type="GO" id="GO:0044718">
    <property type="term" value="P:siderophore transmembrane transport"/>
    <property type="evidence" value="ECO:0007669"/>
    <property type="project" value="TreeGrafter"/>
</dbReference>
<reference evidence="16 17" key="1">
    <citation type="journal article" date="2016" name="Int. J. Syst. Evol. Microbiol.">
        <title>Paraphotobacterium marinum gen. nov., sp. nov., a member of the family Vibrionaceae, isolated from surface seawater.</title>
        <authorList>
            <person name="Huang Z."/>
            <person name="Dong C."/>
            <person name="Shao Z."/>
        </authorList>
    </citation>
    <scope>NUCLEOTIDE SEQUENCE [LARGE SCALE GENOMIC DNA]</scope>
    <source>
        <strain evidence="16 17">NSCS20N07D</strain>
    </source>
</reference>
<dbReference type="Pfam" id="PF07715">
    <property type="entry name" value="Plug"/>
    <property type="match status" value="1"/>
</dbReference>
<dbReference type="InterPro" id="IPR010917">
    <property type="entry name" value="TonB_rcpt_CS"/>
</dbReference>
<dbReference type="InterPro" id="IPR012910">
    <property type="entry name" value="Plug_dom"/>
</dbReference>
<keyword evidence="3 10" id="KW-0813">Transport</keyword>
<comment type="similarity">
    <text evidence="2 10 12">Belongs to the TonB-dependent receptor family.</text>
</comment>
<dbReference type="InterPro" id="IPR039426">
    <property type="entry name" value="TonB-dep_rcpt-like"/>
</dbReference>
<evidence type="ECO:0000256" key="10">
    <source>
        <dbReference type="PROSITE-ProRule" id="PRU01360"/>
    </source>
</evidence>
<dbReference type="KEGG" id="pmai:CF386_11380"/>
<evidence type="ECO:0000256" key="4">
    <source>
        <dbReference type="ARBA" id="ARBA00022452"/>
    </source>
</evidence>
<feature type="signal peptide" evidence="13">
    <location>
        <begin position="1"/>
        <end position="23"/>
    </location>
</feature>
<dbReference type="EMBL" id="CP022356">
    <property type="protein sequence ID" value="ASK79648.1"/>
    <property type="molecule type" value="Genomic_DNA"/>
</dbReference>
<evidence type="ECO:0000256" key="8">
    <source>
        <dbReference type="ARBA" id="ARBA00023136"/>
    </source>
</evidence>
<dbReference type="PANTHER" id="PTHR30069">
    <property type="entry name" value="TONB-DEPENDENT OUTER MEMBRANE RECEPTOR"/>
    <property type="match status" value="1"/>
</dbReference>
<dbReference type="CDD" id="cd01347">
    <property type="entry name" value="ligand_gated_channel"/>
    <property type="match status" value="1"/>
</dbReference>
<comment type="subcellular location">
    <subcellularLocation>
        <location evidence="1 10">Cell outer membrane</location>
        <topology evidence="1 10">Multi-pass membrane protein</topology>
    </subcellularLocation>
</comment>
<keyword evidence="4 10" id="KW-1134">Transmembrane beta strand</keyword>
<feature type="domain" description="TonB-dependent receptor plug" evidence="15">
    <location>
        <begin position="76"/>
        <end position="173"/>
    </location>
</feature>
<evidence type="ECO:0000256" key="9">
    <source>
        <dbReference type="ARBA" id="ARBA00023237"/>
    </source>
</evidence>
<keyword evidence="6 13" id="KW-0732">Signal</keyword>
<dbReference type="GO" id="GO:0015232">
    <property type="term" value="F:heme transmembrane transporter activity"/>
    <property type="evidence" value="ECO:0007669"/>
    <property type="project" value="InterPro"/>
</dbReference>
<protein>
    <recommendedName>
        <fullName evidence="18">TonB-dependent receptor</fullName>
    </recommendedName>
</protein>
<evidence type="ECO:0000256" key="2">
    <source>
        <dbReference type="ARBA" id="ARBA00009810"/>
    </source>
</evidence>
<evidence type="ECO:0000259" key="15">
    <source>
        <dbReference type="Pfam" id="PF07715"/>
    </source>
</evidence>
<sequence length="706" mass="79027">MKKVGFKLSSIAILVLLSSKGYALPYNTQHLESIEVTGQLKTKQNKQMKNANFANYKTNLSDSSSMIPYQKYKIDVSATPNNDLENLINLTPGLDTIGAPKPITQNIQVNGLDVGTGRSIFAVNGVSQASFLMPGGHGDSTILNTPSPFLLHSLSVYQSGSNLSFGSGNMGGVIDTETLTAKSLLKNKEIGGKLYLGFDFNNDKFTQGIATGIQNDQFGFLIAGIGNQNNNYKDGNNQIVKDSEAHQFQGLINFNWDINDYQSLNLSYLNINNDTNSKISPNNSDDFAPTILKLNTQQYNLKYNLNPDNEYVNLKLNLFYLKNRLNQQTPSYSFFPGAPIIPAVNDKNTGTKQGFKIQNTTNLYKQNITYGLDYQYTKYNTNSPRSAKTPKSNQKQFGIFIKDQIHLTKIWSITPGLRFDDYTNKGFDIPNEQNIKSNQTDKDSKLSKSISTKLQLTDSLSTYLAYTEGFRAPNFFEQFAYGSHAGGIPTIFAPNFSLEPEESANKEFGFDYKKVLPNDDLLTAHISIFQNDIHNFINSETIGFAPPGMFGPIEIEQYQNIDKVRIKGVNINTSYKNEYFIFHTSYTYNRGINTDNGQLINNMPLSKGYSSISIPVKSMDTTFIFSSNYAARQTHSVELDDGSIKNEVNPGYAIYNANVSYQPHSIKDLTLNAGINNITNKAYRTNYDSDFFEMGRNVFLSMNYNF</sequence>
<dbReference type="InterPro" id="IPR037066">
    <property type="entry name" value="Plug_dom_sf"/>
</dbReference>
<dbReference type="PROSITE" id="PS01156">
    <property type="entry name" value="TONB_DEPENDENT_REC_2"/>
    <property type="match status" value="1"/>
</dbReference>
<evidence type="ECO:0000256" key="6">
    <source>
        <dbReference type="ARBA" id="ARBA00022729"/>
    </source>
</evidence>
<dbReference type="PANTHER" id="PTHR30069:SF41">
    <property type="entry name" value="HEME_HEMOPEXIN UTILIZATION PROTEIN C"/>
    <property type="match status" value="1"/>
</dbReference>
<proteinExistence type="inferred from homology"/>
<dbReference type="Gene3D" id="2.40.170.20">
    <property type="entry name" value="TonB-dependent receptor, beta-barrel domain"/>
    <property type="match status" value="1"/>
</dbReference>
<dbReference type="Proteomes" id="UP000242175">
    <property type="component" value="Chromosome small"/>
</dbReference>
<dbReference type="InterPro" id="IPR011276">
    <property type="entry name" value="TonB_haem/Hb_rcpt"/>
</dbReference>
<dbReference type="InterPro" id="IPR000531">
    <property type="entry name" value="Beta-barrel_TonB"/>
</dbReference>
<evidence type="ECO:0000256" key="7">
    <source>
        <dbReference type="ARBA" id="ARBA00023077"/>
    </source>
</evidence>
<dbReference type="InterPro" id="IPR036942">
    <property type="entry name" value="Beta-barrel_TonB_sf"/>
</dbReference>
<feature type="chain" id="PRO_5012736325" description="TonB-dependent receptor" evidence="13">
    <location>
        <begin position="24"/>
        <end position="706"/>
    </location>
</feature>
<dbReference type="GO" id="GO:0015344">
    <property type="term" value="F:siderophore uptake transmembrane transporter activity"/>
    <property type="evidence" value="ECO:0007669"/>
    <property type="project" value="TreeGrafter"/>
</dbReference>
<evidence type="ECO:0000256" key="3">
    <source>
        <dbReference type="ARBA" id="ARBA00022448"/>
    </source>
</evidence>
<dbReference type="Pfam" id="PF00593">
    <property type="entry name" value="TonB_dep_Rec_b-barrel"/>
    <property type="match status" value="1"/>
</dbReference>
<evidence type="ECO:0000259" key="14">
    <source>
        <dbReference type="Pfam" id="PF00593"/>
    </source>
</evidence>
<gene>
    <name evidence="16" type="ORF">CF386_11380</name>
</gene>